<keyword evidence="2" id="KW-1185">Reference proteome</keyword>
<protein>
    <submittedName>
        <fullName evidence="1">Uncharacterized protein</fullName>
    </submittedName>
</protein>
<dbReference type="AlphaFoldDB" id="A0A1I0Y7M6"/>
<dbReference type="EMBL" id="FOKA01000006">
    <property type="protein sequence ID" value="SFB08776.1"/>
    <property type="molecule type" value="Genomic_DNA"/>
</dbReference>
<dbReference type="Pfam" id="PF19866">
    <property type="entry name" value="DUF6339"/>
    <property type="match status" value="1"/>
</dbReference>
<proteinExistence type="predicted"/>
<dbReference type="RefSeq" id="WP_139224382.1">
    <property type="nucleotide sequence ID" value="NZ_BONM01000021.1"/>
</dbReference>
<sequence length="299" mass="33489">MSDAVLHSFVRVPDIQDRERVLEAPDFVGDLLEPVRRADGSTIPMSPFDSLMSEWRRRFAEADAIEESDRWLAPRLHAALRLLRVEAADKGIWLWLALRYSDYLAIRWGSKGDVNESRWTGSVNKQAFARLWWGAELFRDGGDYRPVVGAFVRQDFVNSFLQRDVARVRPLALELSRATVNLDEAARPGSPMSADQINDLAGVANLSLAGVAPEALFIDWSEDVVALETWVRKASGDVWDGDELPQGPTVAHVPAHVRAAASEVVGQFLRDAPEFAVFKQNRSGLRTVRRRAEPAERMS</sequence>
<organism evidence="1 2">
    <name type="scientific">Cellulomonas marina</name>
    <dbReference type="NCBI Taxonomy" id="988821"/>
    <lineage>
        <taxon>Bacteria</taxon>
        <taxon>Bacillati</taxon>
        <taxon>Actinomycetota</taxon>
        <taxon>Actinomycetes</taxon>
        <taxon>Micrococcales</taxon>
        <taxon>Cellulomonadaceae</taxon>
        <taxon>Cellulomonas</taxon>
    </lineage>
</organism>
<evidence type="ECO:0000313" key="1">
    <source>
        <dbReference type="EMBL" id="SFB08776.1"/>
    </source>
</evidence>
<reference evidence="1 2" key="1">
    <citation type="submission" date="2016-10" db="EMBL/GenBank/DDBJ databases">
        <authorList>
            <person name="de Groot N.N."/>
        </authorList>
    </citation>
    <scope>NUCLEOTIDE SEQUENCE [LARGE SCALE GENOMIC DNA]</scope>
    <source>
        <strain evidence="1 2">CGMCC 4.6945</strain>
    </source>
</reference>
<evidence type="ECO:0000313" key="2">
    <source>
        <dbReference type="Proteomes" id="UP000199012"/>
    </source>
</evidence>
<accession>A0A1I0Y7M6</accession>
<gene>
    <name evidence="1" type="ORF">SAMN05421867_106203</name>
</gene>
<name>A0A1I0Y7M6_9CELL</name>
<dbReference type="InterPro" id="IPR045920">
    <property type="entry name" value="DUF6339"/>
</dbReference>
<dbReference type="Proteomes" id="UP000199012">
    <property type="component" value="Unassembled WGS sequence"/>
</dbReference>
<dbReference type="OrthoDB" id="9813719at2"/>
<dbReference type="STRING" id="988821.SAMN05421867_106203"/>